<dbReference type="PANTHER" id="PTHR47453">
    <property type="entry name" value="PHOSPHOGLUCAN, WATER DIKINASE, CHLOROPLASTIC"/>
    <property type="match status" value="1"/>
</dbReference>
<dbReference type="InterPro" id="IPR013815">
    <property type="entry name" value="ATP_grasp_subdomain_1"/>
</dbReference>
<dbReference type="Pfam" id="PF01326">
    <property type="entry name" value="PPDK_N"/>
    <property type="match status" value="1"/>
</dbReference>
<dbReference type="STRING" id="869213.GCA_000517085_02213"/>
<keyword evidence="3" id="KW-1185">Reference proteome</keyword>
<evidence type="ECO:0000259" key="1">
    <source>
        <dbReference type="Pfam" id="PF01326"/>
    </source>
</evidence>
<dbReference type="EMBL" id="BAMD01000033">
    <property type="protein sequence ID" value="GAF03927.1"/>
    <property type="molecule type" value="Genomic_DNA"/>
</dbReference>
<reference evidence="2 3" key="1">
    <citation type="journal article" date="2014" name="Genome Announc.">
        <title>Draft Genome Sequence of Cytophaga fermentans JCM 21142T, a Facultative Anaerobe Isolated from Marine Mud.</title>
        <authorList>
            <person name="Starns D."/>
            <person name="Oshima K."/>
            <person name="Suda W."/>
            <person name="Iino T."/>
            <person name="Yuki M."/>
            <person name="Inoue J."/>
            <person name="Kitamura K."/>
            <person name="Iida T."/>
            <person name="Darby A."/>
            <person name="Hattori M."/>
            <person name="Ohkuma M."/>
        </authorList>
    </citation>
    <scope>NUCLEOTIDE SEQUENCE [LARGE SCALE GENOMIC DNA]</scope>
    <source>
        <strain evidence="2 3">JCM 21142</strain>
    </source>
</reference>
<name>W7Y6Q4_9BACT</name>
<proteinExistence type="predicted"/>
<dbReference type="Gene3D" id="3.30.1490.20">
    <property type="entry name" value="ATP-grasp fold, A domain"/>
    <property type="match status" value="1"/>
</dbReference>
<dbReference type="GO" id="GO:0005524">
    <property type="term" value="F:ATP binding"/>
    <property type="evidence" value="ECO:0007669"/>
    <property type="project" value="InterPro"/>
</dbReference>
<organism evidence="2 3">
    <name type="scientific">Saccharicrinis fermentans DSM 9555 = JCM 21142</name>
    <dbReference type="NCBI Taxonomy" id="869213"/>
    <lineage>
        <taxon>Bacteria</taxon>
        <taxon>Pseudomonadati</taxon>
        <taxon>Bacteroidota</taxon>
        <taxon>Bacteroidia</taxon>
        <taxon>Marinilabiliales</taxon>
        <taxon>Marinilabiliaceae</taxon>
        <taxon>Saccharicrinis</taxon>
    </lineage>
</organism>
<dbReference type="GO" id="GO:0016301">
    <property type="term" value="F:kinase activity"/>
    <property type="evidence" value="ECO:0007669"/>
    <property type="project" value="InterPro"/>
</dbReference>
<dbReference type="PANTHER" id="PTHR47453:SF1">
    <property type="entry name" value="PHOSPHOGLUCAN, WATER DIKINASE, CHLOROPLASTIC"/>
    <property type="match status" value="1"/>
</dbReference>
<keyword evidence="2" id="KW-0670">Pyruvate</keyword>
<evidence type="ECO:0000313" key="2">
    <source>
        <dbReference type="EMBL" id="GAF03927.1"/>
    </source>
</evidence>
<dbReference type="Proteomes" id="UP000019402">
    <property type="component" value="Unassembled WGS sequence"/>
</dbReference>
<dbReference type="AlphaFoldDB" id="W7Y6Q4"/>
<sequence length="207" mass="23960">MDIYRNLDYQAIGKYKSCGILNKLSRKYDFKVPECAFVIPFHYYHQHVISSSTSSLIDSLLSVKNTIPKDSLQLLLTEIRTRIKRAPIDTILMKEVNSKVSTDCVYSRFRFRSSTNAEDAKGFSGAGLYTSKTGVRNSEKKSFEKVIKKIWASLWTYEAFSERAYYHIDHKDVYMGIPVHRSFPNEEVNGVAITKNIYIKQVRLYND</sequence>
<dbReference type="SUPFAM" id="SSF56059">
    <property type="entry name" value="Glutathione synthetase ATP-binding domain-like"/>
    <property type="match status" value="1"/>
</dbReference>
<gene>
    <name evidence="2" type="ORF">JCM21142_72616</name>
</gene>
<evidence type="ECO:0000313" key="3">
    <source>
        <dbReference type="Proteomes" id="UP000019402"/>
    </source>
</evidence>
<feature type="domain" description="Pyruvate phosphate dikinase AMP/ATP-binding" evidence="1">
    <location>
        <begin position="21"/>
        <end position="196"/>
    </location>
</feature>
<comment type="caution">
    <text evidence="2">The sequence shown here is derived from an EMBL/GenBank/DDBJ whole genome shotgun (WGS) entry which is preliminary data.</text>
</comment>
<dbReference type="InterPro" id="IPR002192">
    <property type="entry name" value="PPDK_AMP/ATP-bd"/>
</dbReference>
<accession>W7Y6Q4</accession>
<dbReference type="eggNOG" id="COG0574">
    <property type="taxonomic scope" value="Bacteria"/>
</dbReference>
<protein>
    <submittedName>
        <fullName evidence="2">Phosphoenolpyruvate synthase</fullName>
    </submittedName>
</protein>